<dbReference type="EMBL" id="CP159373">
    <property type="protein sequence ID" value="XCN72226.1"/>
    <property type="molecule type" value="Genomic_DNA"/>
</dbReference>
<feature type="chain" id="PRO_5043448384" evidence="1">
    <location>
        <begin position="24"/>
        <end position="319"/>
    </location>
</feature>
<gene>
    <name evidence="2" type="ORF">Q3M24_18255</name>
</gene>
<reference evidence="2" key="1">
    <citation type="journal article" date="2024" name="Syst. Appl. Microbiol.">
        <title>First single-strain enrichments of Electrothrix cable bacteria, description of E. aestuarii sp. nov. and E. rattekaaiensis sp. nov., and proposal of a cable bacteria taxonomy following the rules of the SeqCode.</title>
        <authorList>
            <person name="Plum-Jensen L.E."/>
            <person name="Schramm A."/>
            <person name="Marshall I.P.G."/>
        </authorList>
    </citation>
    <scope>NUCLEOTIDE SEQUENCE</scope>
    <source>
        <strain evidence="2">Rat1</strain>
    </source>
</reference>
<dbReference type="AlphaFoldDB" id="A0AAU8LSQ9"/>
<evidence type="ECO:0000313" key="2">
    <source>
        <dbReference type="EMBL" id="XCN72226.1"/>
    </source>
</evidence>
<accession>A0AAU8LSQ9</accession>
<sequence>MKAMYTVQLILLFSLSLACPVHAATDISTLEKDYFSAYDTFYDQAVQFHGAVKAVRPPADFTLTEQDLTAYHAQLEKLYAKKPEYRDMAVGEAKDSRMVKQIAELVGASPSDIGRYEASYDISHMTGLSHREMAVVQKAGGLSSLRQLIWSVERLPNRQWVAWYFTLIGHSDSTAEKLLFQDDRAGSSQLAEQREKYSVAAKAFKQAREHLETAINETLAASQDVVEKNRLAVKQFIFANISKKAGSVGWGRENRGGYPLQAPDKKHYAQAAALAERLQVPFEDLAFIKKAEGNYGLRKLVRGMAWVEDREAMLAEVFK</sequence>
<protein>
    <submittedName>
        <fullName evidence="2">Uncharacterized protein</fullName>
    </submittedName>
</protein>
<keyword evidence="1" id="KW-0732">Signal</keyword>
<name>A0AAU8LSQ9_9BACT</name>
<reference evidence="2" key="2">
    <citation type="submission" date="2024-06" db="EMBL/GenBank/DDBJ databases">
        <authorList>
            <person name="Plum-Jensen L.E."/>
            <person name="Schramm A."/>
            <person name="Marshall I.P.G."/>
        </authorList>
    </citation>
    <scope>NUCLEOTIDE SEQUENCE</scope>
    <source>
        <strain evidence="2">Rat1</strain>
    </source>
</reference>
<dbReference type="KEGG" id="eaj:Q3M24_18255"/>
<evidence type="ECO:0000256" key="1">
    <source>
        <dbReference type="SAM" id="SignalP"/>
    </source>
</evidence>
<dbReference type="PROSITE" id="PS51257">
    <property type="entry name" value="PROKAR_LIPOPROTEIN"/>
    <property type="match status" value="1"/>
</dbReference>
<proteinExistence type="predicted"/>
<organism evidence="2">
    <name type="scientific">Candidatus Electrothrix aestuarii</name>
    <dbReference type="NCBI Taxonomy" id="3062594"/>
    <lineage>
        <taxon>Bacteria</taxon>
        <taxon>Pseudomonadati</taxon>
        <taxon>Thermodesulfobacteriota</taxon>
        <taxon>Desulfobulbia</taxon>
        <taxon>Desulfobulbales</taxon>
        <taxon>Desulfobulbaceae</taxon>
        <taxon>Candidatus Electrothrix</taxon>
    </lineage>
</organism>
<feature type="signal peptide" evidence="1">
    <location>
        <begin position="1"/>
        <end position="23"/>
    </location>
</feature>